<organism evidence="3 4">
    <name type="scientific">Actinomadura meridiana</name>
    <dbReference type="NCBI Taxonomy" id="559626"/>
    <lineage>
        <taxon>Bacteria</taxon>
        <taxon>Bacillati</taxon>
        <taxon>Actinomycetota</taxon>
        <taxon>Actinomycetes</taxon>
        <taxon>Streptosporangiales</taxon>
        <taxon>Thermomonosporaceae</taxon>
        <taxon>Actinomadura</taxon>
    </lineage>
</organism>
<evidence type="ECO:0000256" key="1">
    <source>
        <dbReference type="SAM" id="MobiDB-lite"/>
    </source>
</evidence>
<feature type="chain" id="PRO_5047005308" description="SH3 domain-containing protein" evidence="2">
    <location>
        <begin position="27"/>
        <end position="126"/>
    </location>
</feature>
<dbReference type="RefSeq" id="WP_344902100.1">
    <property type="nucleotide sequence ID" value="NZ_BAABAS010000020.1"/>
</dbReference>
<comment type="caution">
    <text evidence="3">The sequence shown here is derived from an EMBL/GenBank/DDBJ whole genome shotgun (WGS) entry which is preliminary data.</text>
</comment>
<protein>
    <recommendedName>
        <fullName evidence="5">SH3 domain-containing protein</fullName>
    </recommendedName>
</protein>
<keyword evidence="4" id="KW-1185">Reference proteome</keyword>
<sequence length="126" mass="13422">MRLAPMTALAATALIAAASLTGVAQADTVSSPPRAAAPNCDWSPRTNGPGSMRTDKPIRLRTGPAAVCDWIGWTDMPTGQKLWAWCKTVNSSHNTWYFVRPDVDGWDAGWIYSGNVDGVSSGIPTC</sequence>
<proteinExistence type="predicted"/>
<gene>
    <name evidence="3" type="ORF">GCM10022254_55020</name>
</gene>
<evidence type="ECO:0008006" key="5">
    <source>
        <dbReference type="Google" id="ProtNLM"/>
    </source>
</evidence>
<feature type="signal peptide" evidence="2">
    <location>
        <begin position="1"/>
        <end position="26"/>
    </location>
</feature>
<dbReference type="Proteomes" id="UP001501710">
    <property type="component" value="Unassembled WGS sequence"/>
</dbReference>
<accession>A0ABP8CFJ0</accession>
<evidence type="ECO:0000256" key="2">
    <source>
        <dbReference type="SAM" id="SignalP"/>
    </source>
</evidence>
<feature type="region of interest" description="Disordered" evidence="1">
    <location>
        <begin position="29"/>
        <end position="56"/>
    </location>
</feature>
<evidence type="ECO:0000313" key="4">
    <source>
        <dbReference type="Proteomes" id="UP001501710"/>
    </source>
</evidence>
<evidence type="ECO:0000313" key="3">
    <source>
        <dbReference type="EMBL" id="GAA4238559.1"/>
    </source>
</evidence>
<dbReference type="EMBL" id="BAABAS010000020">
    <property type="protein sequence ID" value="GAA4238559.1"/>
    <property type="molecule type" value="Genomic_DNA"/>
</dbReference>
<reference evidence="4" key="1">
    <citation type="journal article" date="2019" name="Int. J. Syst. Evol. Microbiol.">
        <title>The Global Catalogue of Microorganisms (GCM) 10K type strain sequencing project: providing services to taxonomists for standard genome sequencing and annotation.</title>
        <authorList>
            <consortium name="The Broad Institute Genomics Platform"/>
            <consortium name="The Broad Institute Genome Sequencing Center for Infectious Disease"/>
            <person name="Wu L."/>
            <person name="Ma J."/>
        </authorList>
    </citation>
    <scope>NUCLEOTIDE SEQUENCE [LARGE SCALE GENOMIC DNA]</scope>
    <source>
        <strain evidence="4">JCM 17440</strain>
    </source>
</reference>
<name>A0ABP8CFJ0_9ACTN</name>
<keyword evidence="2" id="KW-0732">Signal</keyword>